<keyword evidence="1" id="KW-0614">Plasmid</keyword>
<dbReference type="Proteomes" id="UP001058713">
    <property type="component" value="Plasmid unnamed3"/>
</dbReference>
<dbReference type="KEGG" id="lcae:K3721_19695"/>
<proteinExistence type="predicted"/>
<organism evidence="1 2">
    <name type="scientific">Leisingera caerulea</name>
    <name type="common">Phaeobacter caeruleus</name>
    <dbReference type="NCBI Taxonomy" id="506591"/>
    <lineage>
        <taxon>Bacteria</taxon>
        <taxon>Pseudomonadati</taxon>
        <taxon>Pseudomonadota</taxon>
        <taxon>Alphaproteobacteria</taxon>
        <taxon>Rhodobacterales</taxon>
        <taxon>Roseobacteraceae</taxon>
        <taxon>Leisingera</taxon>
    </lineage>
</organism>
<gene>
    <name evidence="1" type="ORF">K3721_19695</name>
</gene>
<reference evidence="1" key="1">
    <citation type="submission" date="2021-08" db="EMBL/GenBank/DDBJ databases">
        <authorList>
            <person name="Nwanade C."/>
            <person name="Wang M."/>
            <person name="Masoudi A."/>
            <person name="Yu Z."/>
            <person name="Liu J."/>
        </authorList>
    </citation>
    <scope>NUCLEOTIDE SEQUENCE</scope>
    <source>
        <strain evidence="1">S122</strain>
        <plasmid evidence="1">unnamed3</plasmid>
    </source>
</reference>
<protein>
    <submittedName>
        <fullName evidence="1">Uncharacterized protein</fullName>
    </submittedName>
</protein>
<accession>A0A9Q9M0A6</accession>
<evidence type="ECO:0000313" key="2">
    <source>
        <dbReference type="Proteomes" id="UP001058713"/>
    </source>
</evidence>
<dbReference type="RefSeq" id="WP_259972848.1">
    <property type="nucleotide sequence ID" value="NZ_CBDUNH010000014.1"/>
</dbReference>
<sequence>MTLACQLDTLRQSADGCRLAAFGDLGASIVLRSSSAASHPQEYLDALCQQARRGFLMLDAAVQAGPEAAAPPADEILMLAPGEARLCIRAPDGSGDALLCVCSDAGTAARLAAPARALLARLGGGAG</sequence>
<geneLocation type="plasmid" evidence="1 2">
    <name>unnamed3</name>
</geneLocation>
<dbReference type="EMBL" id="CP081073">
    <property type="protein sequence ID" value="UWQ56076.1"/>
    <property type="molecule type" value="Genomic_DNA"/>
</dbReference>
<dbReference type="AlphaFoldDB" id="A0A9Q9M0A6"/>
<name>A0A9Q9M0A6_LEICA</name>
<evidence type="ECO:0000313" key="1">
    <source>
        <dbReference type="EMBL" id="UWQ56076.1"/>
    </source>
</evidence>